<dbReference type="InterPro" id="IPR023373">
    <property type="entry name" value="YmcC_sf"/>
</dbReference>
<dbReference type="AlphaFoldDB" id="A0A502G8F6"/>
<dbReference type="OrthoDB" id="6237231at2"/>
<gene>
    <name evidence="1" type="ORF">EAH89_08875</name>
</gene>
<reference evidence="1 2" key="1">
    <citation type="journal article" date="2019" name="Environ. Microbiol.">
        <title>Species interactions and distinct microbial communities in high Arctic permafrost affected cryosols are associated with the CH4 and CO2 gas fluxes.</title>
        <authorList>
            <person name="Altshuler I."/>
            <person name="Hamel J."/>
            <person name="Turney S."/>
            <person name="Magnuson E."/>
            <person name="Levesque R."/>
            <person name="Greer C."/>
            <person name="Whyte L.G."/>
        </authorList>
    </citation>
    <scope>NUCLEOTIDE SEQUENCE [LARGE SCALE GENOMIC DNA]</scope>
    <source>
        <strain evidence="1 2">S9.3B</strain>
    </source>
</reference>
<protein>
    <recommendedName>
        <fullName evidence="3">YjbF family lipoprotein</fullName>
    </recommendedName>
</protein>
<dbReference type="Pfam" id="PF11102">
    <property type="entry name" value="YjbF"/>
    <property type="match status" value="1"/>
</dbReference>
<dbReference type="Proteomes" id="UP000317078">
    <property type="component" value="Unassembled WGS sequence"/>
</dbReference>
<organism evidence="1 2">
    <name type="scientific">Muricoccus nepalensis</name>
    <dbReference type="NCBI Taxonomy" id="1854500"/>
    <lineage>
        <taxon>Bacteria</taxon>
        <taxon>Pseudomonadati</taxon>
        <taxon>Pseudomonadota</taxon>
        <taxon>Alphaproteobacteria</taxon>
        <taxon>Acetobacterales</taxon>
        <taxon>Roseomonadaceae</taxon>
        <taxon>Muricoccus</taxon>
    </lineage>
</organism>
<dbReference type="SUPFAM" id="SSF159270">
    <property type="entry name" value="YmcC-like"/>
    <property type="match status" value="1"/>
</dbReference>
<evidence type="ECO:0008006" key="3">
    <source>
        <dbReference type="Google" id="ProtNLM"/>
    </source>
</evidence>
<evidence type="ECO:0000313" key="1">
    <source>
        <dbReference type="EMBL" id="TPG58198.1"/>
    </source>
</evidence>
<proteinExistence type="predicted"/>
<name>A0A502G8F6_9PROT</name>
<dbReference type="EMBL" id="RCZP01000006">
    <property type="protein sequence ID" value="TPG58198.1"/>
    <property type="molecule type" value="Genomic_DNA"/>
</dbReference>
<evidence type="ECO:0000313" key="2">
    <source>
        <dbReference type="Proteomes" id="UP000317078"/>
    </source>
</evidence>
<keyword evidence="2" id="KW-1185">Reference proteome</keyword>
<dbReference type="InterPro" id="IPR021308">
    <property type="entry name" value="GfcB"/>
</dbReference>
<accession>A0A502G8F6</accession>
<sequence length="210" mass="22914">MPELGETGRQAENLLRASVFLPPRQDGLTPYRRPLPPGSIAGEDEALTTNGPALLVTYGSQRKLMTLIQGTGEQRLWRSDDGTVIATDGARVVATAGTVTSLAATRFDSPDPLDDVTTLLDRPAAARRVVDLVPANRDTDRMRFGVSLECRLRAARVEEGLYVEERCGGGARFLNRYWADPETGAVWRSEQWVGIDGRPLLIEVVSPPSN</sequence>
<comment type="caution">
    <text evidence="1">The sequence shown here is derived from an EMBL/GenBank/DDBJ whole genome shotgun (WGS) entry which is preliminary data.</text>
</comment>
<dbReference type="Gene3D" id="2.40.360.10">
    <property type="entry name" value="YmcC-like"/>
    <property type="match status" value="1"/>
</dbReference>